<dbReference type="GO" id="GO:0015095">
    <property type="term" value="F:magnesium ion transmembrane transporter activity"/>
    <property type="evidence" value="ECO:0007669"/>
    <property type="project" value="UniProtKB-UniRule"/>
</dbReference>
<keyword evidence="4 9" id="KW-0812">Transmembrane</keyword>
<comment type="caution">
    <text evidence="9">Lacks conserved residue(s) required for the propagation of feature annotation.</text>
</comment>
<dbReference type="InterPro" id="IPR036739">
    <property type="entry name" value="SLC41_membr_dom_sf"/>
</dbReference>
<reference evidence="12" key="1">
    <citation type="submission" date="2017-09" db="EMBL/GenBank/DDBJ databases">
        <title>Depth-based differentiation of microbial function through sediment-hosted aquifers and enrichment of novel symbionts in the deep terrestrial subsurface.</title>
        <authorList>
            <person name="Probst A.J."/>
            <person name="Ladd B."/>
            <person name="Jarett J.K."/>
            <person name="Geller-Mcgrath D.E."/>
            <person name="Sieber C.M.K."/>
            <person name="Emerson J.B."/>
            <person name="Anantharaman K."/>
            <person name="Thomas B.C."/>
            <person name="Malmstrom R."/>
            <person name="Stieglmeier M."/>
            <person name="Klingl A."/>
            <person name="Woyke T."/>
            <person name="Ryan C.M."/>
            <person name="Banfield J.F."/>
        </authorList>
    </citation>
    <scope>NUCLEOTIDE SEQUENCE [LARGE SCALE GENOMIC DNA]</scope>
</reference>
<feature type="domain" description="CBS" evidence="10">
    <location>
        <begin position="207"/>
        <end position="263"/>
    </location>
</feature>
<keyword evidence="9" id="KW-0479">Metal-binding</keyword>
<dbReference type="InterPro" id="IPR000644">
    <property type="entry name" value="CBS_dom"/>
</dbReference>
<dbReference type="InterPro" id="IPR046342">
    <property type="entry name" value="CBS_dom_sf"/>
</dbReference>
<comment type="similarity">
    <text evidence="2 9">Belongs to the SLC41A transporter family.</text>
</comment>
<dbReference type="InterPro" id="IPR006669">
    <property type="entry name" value="MgtE_transporter"/>
</dbReference>
<dbReference type="GO" id="GO:0046872">
    <property type="term" value="F:metal ion binding"/>
    <property type="evidence" value="ECO:0007669"/>
    <property type="project" value="UniProtKB-KW"/>
</dbReference>
<dbReference type="CDD" id="cd04606">
    <property type="entry name" value="CBS_pair_Mg_transporter"/>
    <property type="match status" value="1"/>
</dbReference>
<dbReference type="PANTHER" id="PTHR43773:SF1">
    <property type="entry name" value="MAGNESIUM TRANSPORTER MGTE"/>
    <property type="match status" value="1"/>
</dbReference>
<organism evidence="11 12">
    <name type="scientific">Candidatus Aquicultor secundus</name>
    <dbReference type="NCBI Taxonomy" id="1973895"/>
    <lineage>
        <taxon>Bacteria</taxon>
        <taxon>Bacillati</taxon>
        <taxon>Actinomycetota</taxon>
        <taxon>Candidatus Aquicultoria</taxon>
        <taxon>Candidatus Aquicultorales</taxon>
        <taxon>Candidatus Aquicultoraceae</taxon>
        <taxon>Candidatus Aquicultor</taxon>
    </lineage>
</organism>
<evidence type="ECO:0000259" key="10">
    <source>
        <dbReference type="PROSITE" id="PS51371"/>
    </source>
</evidence>
<keyword evidence="5 9" id="KW-0460">Magnesium</keyword>
<keyword evidence="3 9" id="KW-0813">Transport</keyword>
<dbReference type="Proteomes" id="UP000230956">
    <property type="component" value="Unassembled WGS sequence"/>
</dbReference>
<feature type="transmembrane region" description="Helical" evidence="9">
    <location>
        <begin position="389"/>
        <end position="416"/>
    </location>
</feature>
<keyword evidence="7 9" id="KW-0472">Membrane</keyword>
<dbReference type="Pfam" id="PF00571">
    <property type="entry name" value="CBS"/>
    <property type="match status" value="2"/>
</dbReference>
<dbReference type="Gene3D" id="1.25.60.10">
    <property type="entry name" value="MgtE N-terminal domain-like"/>
    <property type="match status" value="1"/>
</dbReference>
<keyword evidence="8" id="KW-0129">CBS domain</keyword>
<evidence type="ECO:0000256" key="5">
    <source>
        <dbReference type="ARBA" id="ARBA00022842"/>
    </source>
</evidence>
<dbReference type="InterPro" id="IPR006668">
    <property type="entry name" value="Mg_transptr_MgtE_intracell_dom"/>
</dbReference>
<comment type="subcellular location">
    <subcellularLocation>
        <location evidence="9">Cell membrane</location>
        <topology evidence="9">Multi-pass membrane protein</topology>
    </subcellularLocation>
    <subcellularLocation>
        <location evidence="1">Membrane</location>
        <topology evidence="1">Multi-pass membrane protein</topology>
    </subcellularLocation>
</comment>
<dbReference type="SUPFAM" id="SSF54631">
    <property type="entry name" value="CBS-domain pair"/>
    <property type="match status" value="1"/>
</dbReference>
<dbReference type="InterPro" id="IPR038076">
    <property type="entry name" value="MgtE_N_sf"/>
</dbReference>
<dbReference type="SMART" id="SM00116">
    <property type="entry name" value="CBS"/>
    <property type="match status" value="2"/>
</dbReference>
<dbReference type="SMART" id="SM00924">
    <property type="entry name" value="MgtE_N"/>
    <property type="match status" value="1"/>
</dbReference>
<evidence type="ECO:0000256" key="9">
    <source>
        <dbReference type="RuleBase" id="RU362011"/>
    </source>
</evidence>
<evidence type="ECO:0000256" key="4">
    <source>
        <dbReference type="ARBA" id="ARBA00022692"/>
    </source>
</evidence>
<dbReference type="GO" id="GO:0005886">
    <property type="term" value="C:plasma membrane"/>
    <property type="evidence" value="ECO:0007669"/>
    <property type="project" value="UniProtKB-SubCell"/>
</dbReference>
<dbReference type="Pfam" id="PF03448">
    <property type="entry name" value="MgtE_N"/>
    <property type="match status" value="1"/>
</dbReference>
<evidence type="ECO:0000256" key="3">
    <source>
        <dbReference type="ARBA" id="ARBA00022448"/>
    </source>
</evidence>
<dbReference type="NCBIfam" id="TIGR00400">
    <property type="entry name" value="mgtE"/>
    <property type="match status" value="1"/>
</dbReference>
<dbReference type="EMBL" id="PFNG01000059">
    <property type="protein sequence ID" value="PIZ41409.1"/>
    <property type="molecule type" value="Genomic_DNA"/>
</dbReference>
<dbReference type="SUPFAM" id="SSF158791">
    <property type="entry name" value="MgtE N-terminal domain-like"/>
    <property type="match status" value="1"/>
</dbReference>
<comment type="caution">
    <text evidence="11">The sequence shown here is derived from an EMBL/GenBank/DDBJ whole genome shotgun (WGS) entry which is preliminary data.</text>
</comment>
<evidence type="ECO:0000256" key="6">
    <source>
        <dbReference type="ARBA" id="ARBA00022989"/>
    </source>
</evidence>
<dbReference type="Gene3D" id="1.10.357.20">
    <property type="entry name" value="SLC41 divalent cation transporters, integral membrane domain"/>
    <property type="match status" value="1"/>
</dbReference>
<proteinExistence type="inferred from homology"/>
<keyword evidence="6 9" id="KW-1133">Transmembrane helix</keyword>
<comment type="subunit">
    <text evidence="9">Homodimer.</text>
</comment>
<protein>
    <recommendedName>
        <fullName evidence="9">Magnesium transporter MgtE</fullName>
    </recommendedName>
</protein>
<sequence length="455" mass="49992">MPRYHLQERNKILLLAAENLLKKDELQKVIALLDKLHPADAAEIVTNMPDDEQKRIFESWDIPSAAEAFQEMDEDEQADIVDLLNTPLVSDILEEMSPDDVADLLGELSKDDANRILASMNREEAAEALKLMQHKEDTAGGIMTPEFVALRKDLTAQESIELLREKAPAAETIYYVFIVNKDNQLVGVISLRDLIISKANQRVEEIMNPNVIYVDVDTDQEEVANIMSRYDLLAMPVVDHEYHLLGIITIDDVVDVIEEEASEDIYRLGGVTREEKLDSPAVESIKNRLPWMTFNLLTAFFAASVVLAFQGTIGKLVVLSAFMPIVAGMGGNMGTQTLTVTTRGIALGQLEFKEGMRVIARQVGIGMVIGATTGILAGLVAYFARGNPYLGLVLFMAMTINMAIAGLAGAGIPIILRILRQDPALGSGVIVTTFTDVFGFLTFLGLATLMIKLLI</sequence>
<feature type="transmembrane region" description="Helical" evidence="9">
    <location>
        <begin position="289"/>
        <end position="309"/>
    </location>
</feature>
<dbReference type="InterPro" id="IPR006667">
    <property type="entry name" value="SLC41_membr_dom"/>
</dbReference>
<keyword evidence="9" id="KW-1003">Cell membrane</keyword>
<evidence type="ECO:0000313" key="12">
    <source>
        <dbReference type="Proteomes" id="UP000230956"/>
    </source>
</evidence>
<feature type="transmembrane region" description="Helical" evidence="9">
    <location>
        <begin position="363"/>
        <end position="383"/>
    </location>
</feature>
<feature type="domain" description="CBS" evidence="10">
    <location>
        <begin position="143"/>
        <end position="205"/>
    </location>
</feature>
<evidence type="ECO:0000256" key="8">
    <source>
        <dbReference type="PROSITE-ProRule" id="PRU00703"/>
    </source>
</evidence>
<evidence type="ECO:0000256" key="7">
    <source>
        <dbReference type="ARBA" id="ARBA00023136"/>
    </source>
</evidence>
<accession>A0A2M7T9P5</accession>
<dbReference type="SUPFAM" id="SSF161093">
    <property type="entry name" value="MgtE membrane domain-like"/>
    <property type="match status" value="1"/>
</dbReference>
<feature type="transmembrane region" description="Helical" evidence="9">
    <location>
        <begin position="428"/>
        <end position="451"/>
    </location>
</feature>
<dbReference type="Pfam" id="PF01769">
    <property type="entry name" value="MgtE"/>
    <property type="match status" value="1"/>
</dbReference>
<evidence type="ECO:0000313" key="11">
    <source>
        <dbReference type="EMBL" id="PIZ41409.1"/>
    </source>
</evidence>
<gene>
    <name evidence="11" type="primary">mgtE</name>
    <name evidence="11" type="ORF">COY37_02310</name>
</gene>
<name>A0A2M7T9P5_9ACTN</name>
<evidence type="ECO:0000256" key="1">
    <source>
        <dbReference type="ARBA" id="ARBA00004141"/>
    </source>
</evidence>
<dbReference type="PROSITE" id="PS51371">
    <property type="entry name" value="CBS"/>
    <property type="match status" value="2"/>
</dbReference>
<dbReference type="PANTHER" id="PTHR43773">
    <property type="entry name" value="MAGNESIUM TRANSPORTER MGTE"/>
    <property type="match status" value="1"/>
</dbReference>
<evidence type="ECO:0000256" key="2">
    <source>
        <dbReference type="ARBA" id="ARBA00009749"/>
    </source>
</evidence>
<comment type="function">
    <text evidence="9">Acts as a magnesium transporter.</text>
</comment>
<dbReference type="Gene3D" id="3.10.580.10">
    <property type="entry name" value="CBS-domain"/>
    <property type="match status" value="1"/>
</dbReference>
<dbReference type="AlphaFoldDB" id="A0A2M7T9P5"/>